<dbReference type="Gene3D" id="3.90.950.20">
    <property type="entry name" value="CinA-like"/>
    <property type="match status" value="1"/>
</dbReference>
<reference evidence="2 3" key="1">
    <citation type="submission" date="2009-02" db="EMBL/GenBank/DDBJ databases">
        <title>The Genome Sequence of Oxalobacter formigenes OXCC13.</title>
        <authorList>
            <consortium name="The Broad Institute Genome Sequencing Platform"/>
            <person name="Ward D."/>
            <person name="Young S.K."/>
            <person name="Kodira C.D."/>
            <person name="Zeng Q."/>
            <person name="Koehrsen M."/>
            <person name="Alvarado L."/>
            <person name="Berlin A."/>
            <person name="Borenstein D."/>
            <person name="Chen Z."/>
            <person name="Engels R."/>
            <person name="Freedman E."/>
            <person name="Gellesch M."/>
            <person name="Goldberg J."/>
            <person name="Griggs A."/>
            <person name="Gujja S."/>
            <person name="Heiman D."/>
            <person name="Hepburn T."/>
            <person name="Howarth C."/>
            <person name="Jen D."/>
            <person name="Larson L."/>
            <person name="Lewis B."/>
            <person name="Mehta T."/>
            <person name="Park D."/>
            <person name="Pearson M."/>
            <person name="Roberts A."/>
            <person name="Saif S."/>
            <person name="Shea T."/>
            <person name="Shenoy N."/>
            <person name="Sisk P."/>
            <person name="Stolte C."/>
            <person name="Sykes S."/>
            <person name="Walk T."/>
            <person name="White J."/>
            <person name="Yandava C."/>
            <person name="Allison M.J."/>
            <person name="Lander E."/>
            <person name="Nusbaum C."/>
            <person name="Galagan J."/>
            <person name="Birren B."/>
        </authorList>
    </citation>
    <scope>NUCLEOTIDE SEQUENCE [LARGE SCALE GENOMIC DNA]</scope>
    <source>
        <strain evidence="2 3">OXCC13</strain>
    </source>
</reference>
<dbReference type="Pfam" id="PF02464">
    <property type="entry name" value="CinA"/>
    <property type="match status" value="1"/>
</dbReference>
<dbReference type="GeneID" id="77134444"/>
<dbReference type="AlphaFoldDB" id="C3XBF6"/>
<dbReference type="InterPro" id="IPR008136">
    <property type="entry name" value="CinA_C"/>
</dbReference>
<dbReference type="OrthoDB" id="9801454at2"/>
<dbReference type="eggNOG" id="COG1546">
    <property type="taxonomic scope" value="Bacteria"/>
</dbReference>
<feature type="domain" description="CinA C-terminal" evidence="1">
    <location>
        <begin position="5"/>
        <end position="157"/>
    </location>
</feature>
<dbReference type="InterPro" id="IPR036653">
    <property type="entry name" value="CinA-like_C"/>
</dbReference>
<name>C3XBF6_OXAFO</name>
<dbReference type="RefSeq" id="WP_005881769.1">
    <property type="nucleotide sequence ID" value="NZ_CP019430.1"/>
</dbReference>
<protein>
    <submittedName>
        <fullName evidence="2">Competence/damage-inducible domain protein CinA</fullName>
    </submittedName>
</protein>
<evidence type="ECO:0000259" key="1">
    <source>
        <dbReference type="Pfam" id="PF02464"/>
    </source>
</evidence>
<dbReference type="STRING" id="847.BRW83_0534"/>
<dbReference type="NCBIfam" id="TIGR00199">
    <property type="entry name" value="PncC_domain"/>
    <property type="match status" value="1"/>
</dbReference>
<dbReference type="Proteomes" id="UP000005089">
    <property type="component" value="Unassembled WGS sequence"/>
</dbReference>
<gene>
    <name evidence="2" type="ORF">OFBG_01560</name>
</gene>
<sequence>MTPYELAQRIGFLLSQKKLKLAIVESCTGGSLAKLVTDVPGASEWFDCGFITYSNESKIRSVNVPEELIAQNGAVSQKVALAMAKGGLDVTNADIVISTTGIAGPDGGSLEKPVGTVCFGFATKESYFSTDKQLFDGDRSKIREKSVIYSLECLCNYLETGHF</sequence>
<proteinExistence type="predicted"/>
<dbReference type="SUPFAM" id="SSF142433">
    <property type="entry name" value="CinA-like"/>
    <property type="match status" value="1"/>
</dbReference>
<keyword evidence="3" id="KW-1185">Reference proteome</keyword>
<dbReference type="EMBL" id="GG658170">
    <property type="protein sequence ID" value="EEO30532.1"/>
    <property type="molecule type" value="Genomic_DNA"/>
</dbReference>
<organism evidence="2 3">
    <name type="scientific">Oxalobacter formigenes OXCC13</name>
    <dbReference type="NCBI Taxonomy" id="556269"/>
    <lineage>
        <taxon>Bacteria</taxon>
        <taxon>Pseudomonadati</taxon>
        <taxon>Pseudomonadota</taxon>
        <taxon>Betaproteobacteria</taxon>
        <taxon>Burkholderiales</taxon>
        <taxon>Oxalobacteraceae</taxon>
        <taxon>Oxalobacter</taxon>
    </lineage>
</organism>
<evidence type="ECO:0000313" key="2">
    <source>
        <dbReference type="EMBL" id="EEO30532.1"/>
    </source>
</evidence>
<evidence type="ECO:0000313" key="3">
    <source>
        <dbReference type="Proteomes" id="UP000005089"/>
    </source>
</evidence>
<dbReference type="HOGENOM" id="CLU_030805_1_1_4"/>
<accession>C3XBF6</accession>